<organism evidence="3 4">
    <name type="scientific">Chiloscyllium punctatum</name>
    <name type="common">Brownbanded bambooshark</name>
    <name type="synonym">Hemiscyllium punctatum</name>
    <dbReference type="NCBI Taxonomy" id="137246"/>
    <lineage>
        <taxon>Eukaryota</taxon>
        <taxon>Metazoa</taxon>
        <taxon>Chordata</taxon>
        <taxon>Craniata</taxon>
        <taxon>Vertebrata</taxon>
        <taxon>Chondrichthyes</taxon>
        <taxon>Elasmobranchii</taxon>
        <taxon>Galeomorphii</taxon>
        <taxon>Galeoidea</taxon>
        <taxon>Orectolobiformes</taxon>
        <taxon>Hemiscylliidae</taxon>
        <taxon>Chiloscyllium</taxon>
    </lineage>
</organism>
<dbReference type="GO" id="GO:0017101">
    <property type="term" value="C:aminoacyl-tRNA synthetase multienzyme complex"/>
    <property type="evidence" value="ECO:0007669"/>
    <property type="project" value="TreeGrafter"/>
</dbReference>
<dbReference type="InterPro" id="IPR041872">
    <property type="entry name" value="Anticodon_Met"/>
</dbReference>
<keyword evidence="1" id="KW-1133">Transmembrane helix</keyword>
<dbReference type="PANTHER" id="PTHR45765:SF1">
    <property type="entry name" value="METHIONINE--TRNA LIGASE, CYTOPLASMIC"/>
    <property type="match status" value="1"/>
</dbReference>
<evidence type="ECO:0000259" key="2">
    <source>
        <dbReference type="Pfam" id="PF19303"/>
    </source>
</evidence>
<feature type="transmembrane region" description="Helical" evidence="1">
    <location>
        <begin position="38"/>
        <end position="60"/>
    </location>
</feature>
<feature type="non-terminal residue" evidence="3">
    <location>
        <position position="1"/>
    </location>
</feature>
<dbReference type="STRING" id="137246.A0A401TLT1"/>
<keyword evidence="4" id="KW-1185">Reference proteome</keyword>
<dbReference type="Pfam" id="PF19303">
    <property type="entry name" value="Anticodon_3"/>
    <property type="match status" value="1"/>
</dbReference>
<dbReference type="GO" id="GO:0005524">
    <property type="term" value="F:ATP binding"/>
    <property type="evidence" value="ECO:0007669"/>
    <property type="project" value="InterPro"/>
</dbReference>
<dbReference type="SUPFAM" id="SSF47323">
    <property type="entry name" value="Anticodon-binding domain of a subclass of class I aminoacyl-tRNA synthetases"/>
    <property type="match status" value="1"/>
</dbReference>
<dbReference type="GO" id="GO:0006431">
    <property type="term" value="P:methionyl-tRNA aminoacylation"/>
    <property type="evidence" value="ECO:0007669"/>
    <property type="project" value="TreeGrafter"/>
</dbReference>
<evidence type="ECO:0000256" key="1">
    <source>
        <dbReference type="SAM" id="Phobius"/>
    </source>
</evidence>
<accession>A0A401TLT1</accession>
<protein>
    <recommendedName>
        <fullName evidence="2">Methionyl-tRNA synthetase anticodon-binding domain-containing protein</fullName>
    </recommendedName>
</protein>
<dbReference type="PANTHER" id="PTHR45765">
    <property type="entry name" value="METHIONINE--TRNA LIGASE"/>
    <property type="match status" value="1"/>
</dbReference>
<name>A0A401TLT1_CHIPU</name>
<dbReference type="InterPro" id="IPR009080">
    <property type="entry name" value="tRNAsynth_Ia_anticodon-bd"/>
</dbReference>
<dbReference type="Proteomes" id="UP000287033">
    <property type="component" value="Unassembled WGS sequence"/>
</dbReference>
<keyword evidence="1" id="KW-0812">Transmembrane</keyword>
<comment type="caution">
    <text evidence="3">The sequence shown here is derived from an EMBL/GenBank/DDBJ whole genome shotgun (WGS) entry which is preliminary data.</text>
</comment>
<dbReference type="InterPro" id="IPR023458">
    <property type="entry name" value="Met-tRNA_ligase_1"/>
</dbReference>
<proteinExistence type="predicted"/>
<keyword evidence="1" id="KW-0472">Membrane</keyword>
<feature type="domain" description="Methionyl-tRNA synthetase anticodon-binding" evidence="2">
    <location>
        <begin position="2"/>
        <end position="94"/>
    </location>
</feature>
<dbReference type="Gene3D" id="1.10.730.10">
    <property type="entry name" value="Isoleucyl-tRNA Synthetase, Domain 1"/>
    <property type="match status" value="1"/>
</dbReference>
<dbReference type="EMBL" id="BEZZ01116337">
    <property type="protein sequence ID" value="GCC43630.1"/>
    <property type="molecule type" value="Genomic_DNA"/>
</dbReference>
<gene>
    <name evidence="3" type="ORF">chiPu_0027865</name>
</gene>
<dbReference type="OrthoDB" id="5844513at2759"/>
<evidence type="ECO:0000313" key="4">
    <source>
        <dbReference type="Proteomes" id="UP000287033"/>
    </source>
</evidence>
<evidence type="ECO:0000313" key="3">
    <source>
        <dbReference type="EMBL" id="GCC43630.1"/>
    </source>
</evidence>
<dbReference type="GO" id="GO:0004825">
    <property type="term" value="F:methionine-tRNA ligase activity"/>
    <property type="evidence" value="ECO:0007669"/>
    <property type="project" value="InterPro"/>
</dbReference>
<reference evidence="3 4" key="1">
    <citation type="journal article" date="2018" name="Nat. Ecol. Evol.">
        <title>Shark genomes provide insights into elasmobranch evolution and the origin of vertebrates.</title>
        <authorList>
            <person name="Hara Y"/>
            <person name="Yamaguchi K"/>
            <person name="Onimaru K"/>
            <person name="Kadota M"/>
            <person name="Koyanagi M"/>
            <person name="Keeley SD"/>
            <person name="Tatsumi K"/>
            <person name="Tanaka K"/>
            <person name="Motone F"/>
            <person name="Kageyama Y"/>
            <person name="Nozu R"/>
            <person name="Adachi N"/>
            <person name="Nishimura O"/>
            <person name="Nakagawa R"/>
            <person name="Tanegashima C"/>
            <person name="Kiyatake I"/>
            <person name="Matsumoto R"/>
            <person name="Murakumo K"/>
            <person name="Nishida K"/>
            <person name="Terakita A"/>
            <person name="Kuratani S"/>
            <person name="Sato K"/>
            <person name="Hyodo S Kuraku.S."/>
        </authorList>
    </citation>
    <scope>NUCLEOTIDE SEQUENCE [LARGE SCALE GENOMIC DNA]</scope>
</reference>
<dbReference type="AlphaFoldDB" id="A0A401TLT1"/>
<sequence>IRDALRSVLNISRYGNQYIQINEPWKRIKGSDAERKRAGTVTGVAVNVACLLSVLLLPYMPTVSAAIQRQLRAPEQCNSLTDRFVCVLQAGHRIGTVRSIVPIRTQSQECQTSGIVQSLTNQHPLCTPLPLLLTVG</sequence>
<dbReference type="GO" id="GO:0005829">
    <property type="term" value="C:cytosol"/>
    <property type="evidence" value="ECO:0007669"/>
    <property type="project" value="TreeGrafter"/>
</dbReference>